<dbReference type="InterPro" id="IPR029010">
    <property type="entry name" value="ThuA-like"/>
</dbReference>
<dbReference type="InParanoid" id="A0A1Y2MB74"/>
<keyword evidence="3" id="KW-1185">Reference proteome</keyword>
<name>A0A1Y2MB74_EPING</name>
<accession>A0A1Y2MB74</accession>
<dbReference type="SUPFAM" id="SSF52317">
    <property type="entry name" value="Class I glutamine amidotransferase-like"/>
    <property type="match status" value="1"/>
</dbReference>
<proteinExistence type="predicted"/>
<sequence>MASTEPFQVLVFSRTKGYRHDSIPTGIAALKRLATQTSLFTVTASEDATLFNSPALHNYRAIILLQSSGDFLDPPQLEAFQDFVRSGGGVLSIHGAAAGMPSSEWYGKLIGAHFDMHPDPEPGSLVVADATHPIIDNKQPPEKWMDEWYNFTSHPAENPNLRVLLRGDTSSFRGGKHGEDHPLAWCQEFEGGRSAYIALGHFDEAWDS</sequence>
<gene>
    <name evidence="2" type="ORF">B5807_03000</name>
</gene>
<organism evidence="2 3">
    <name type="scientific">Epicoccum nigrum</name>
    <name type="common">Soil fungus</name>
    <name type="synonym">Epicoccum purpurascens</name>
    <dbReference type="NCBI Taxonomy" id="105696"/>
    <lineage>
        <taxon>Eukaryota</taxon>
        <taxon>Fungi</taxon>
        <taxon>Dikarya</taxon>
        <taxon>Ascomycota</taxon>
        <taxon>Pezizomycotina</taxon>
        <taxon>Dothideomycetes</taxon>
        <taxon>Pleosporomycetidae</taxon>
        <taxon>Pleosporales</taxon>
        <taxon>Pleosporineae</taxon>
        <taxon>Didymellaceae</taxon>
        <taxon>Epicoccum</taxon>
    </lineage>
</organism>
<evidence type="ECO:0000313" key="3">
    <source>
        <dbReference type="Proteomes" id="UP000193240"/>
    </source>
</evidence>
<dbReference type="InterPro" id="IPR029062">
    <property type="entry name" value="Class_I_gatase-like"/>
</dbReference>
<dbReference type="PANTHER" id="PTHR40469:SF2">
    <property type="entry name" value="GALACTOSE-BINDING DOMAIN-LIKE SUPERFAMILY PROTEIN"/>
    <property type="match status" value="1"/>
</dbReference>
<dbReference type="Pfam" id="PF06283">
    <property type="entry name" value="ThuA"/>
    <property type="match status" value="1"/>
</dbReference>
<dbReference type="EMBL" id="KZ107839">
    <property type="protein sequence ID" value="OSS53262.1"/>
    <property type="molecule type" value="Genomic_DNA"/>
</dbReference>
<dbReference type="Proteomes" id="UP000193240">
    <property type="component" value="Unassembled WGS sequence"/>
</dbReference>
<feature type="domain" description="ThuA-like" evidence="1">
    <location>
        <begin position="8"/>
        <end position="207"/>
    </location>
</feature>
<protein>
    <recommendedName>
        <fullName evidence="1">ThuA-like domain-containing protein</fullName>
    </recommendedName>
</protein>
<dbReference type="Gene3D" id="3.40.50.880">
    <property type="match status" value="1"/>
</dbReference>
<dbReference type="PANTHER" id="PTHR40469">
    <property type="entry name" value="SECRETED GLYCOSYL HYDROLASE"/>
    <property type="match status" value="1"/>
</dbReference>
<evidence type="ECO:0000313" key="2">
    <source>
        <dbReference type="EMBL" id="OSS53262.1"/>
    </source>
</evidence>
<evidence type="ECO:0000259" key="1">
    <source>
        <dbReference type="Pfam" id="PF06283"/>
    </source>
</evidence>
<dbReference type="OMA" id="TEYYHES"/>
<reference evidence="2 3" key="1">
    <citation type="journal article" date="2017" name="Genome Announc.">
        <title>Genome sequence of the saprophytic ascomycete Epicoccum nigrum ICMP 19927 strain isolated from New Zealand.</title>
        <authorList>
            <person name="Fokin M."/>
            <person name="Fleetwood D."/>
            <person name="Weir B.S."/>
            <person name="Villas-Boas S.G."/>
        </authorList>
    </citation>
    <scope>NUCLEOTIDE SEQUENCE [LARGE SCALE GENOMIC DNA]</scope>
    <source>
        <strain evidence="2 3">ICMP 19927</strain>
    </source>
</reference>
<dbReference type="AlphaFoldDB" id="A0A1Y2MB74"/>